<sequence length="450" mass="48882">MSKYITAFISGLAIMLIFSCSAPVAEQNSGSVPAAPEVVVDLTVPPPGSNATQDKWDTFDEAKRQDSWNKYIEGLSASESETDEPAVEEEVVRTPGSGGGGGGGAMSVIPVITGELTKSTLEVYYYGLGELSAGREIRVKPQVTGTVASLYVSIGDIVETGDLLFSLDNNDLVKNIERTSEKWDKDLELAEIKLNDAQDNFETASSLFSKELISQAEVDNARKSWEEARLTYEKLQLSKTSELENLQENLRTTLAISPGRGVVSSLSFGAGDQVNNTDFVEIIDIETIMVTVPVPENIITRIKTGQKVYAKKASSPEYALEGVVSSSALKADSNRTYEVTALFENLNQKLLPGMLIEAQIQLVRLNSDFVIPKESLISEGSGYFIYRVKEDNTAEKVPVQTGSSRGGLIQIKGAVSEGDQLVLQGQSYLQSGMAVNVVETKEYLPERTEF</sequence>
<accession>A0A841REP5</accession>
<evidence type="ECO:0000256" key="1">
    <source>
        <dbReference type="ARBA" id="ARBA00009477"/>
    </source>
</evidence>
<evidence type="ECO:0000259" key="4">
    <source>
        <dbReference type="Pfam" id="PF25954"/>
    </source>
</evidence>
<organism evidence="6 7">
    <name type="scientific">Spirochaeta isovalerica</name>
    <dbReference type="NCBI Taxonomy" id="150"/>
    <lineage>
        <taxon>Bacteria</taxon>
        <taxon>Pseudomonadati</taxon>
        <taxon>Spirochaetota</taxon>
        <taxon>Spirochaetia</taxon>
        <taxon>Spirochaetales</taxon>
        <taxon>Spirochaetaceae</taxon>
        <taxon>Spirochaeta</taxon>
    </lineage>
</organism>
<evidence type="ECO:0000256" key="2">
    <source>
        <dbReference type="SAM" id="Coils"/>
    </source>
</evidence>
<dbReference type="RefSeq" id="WP_184747562.1">
    <property type="nucleotide sequence ID" value="NZ_JACHGJ010000006.1"/>
</dbReference>
<feature type="chain" id="PRO_5032423251" evidence="3">
    <location>
        <begin position="26"/>
        <end position="450"/>
    </location>
</feature>
<dbReference type="GO" id="GO:1990281">
    <property type="term" value="C:efflux pump complex"/>
    <property type="evidence" value="ECO:0007669"/>
    <property type="project" value="TreeGrafter"/>
</dbReference>
<feature type="signal peptide" evidence="3">
    <location>
        <begin position="1"/>
        <end position="25"/>
    </location>
</feature>
<keyword evidence="7" id="KW-1185">Reference proteome</keyword>
<dbReference type="GO" id="GO:0015562">
    <property type="term" value="F:efflux transmembrane transporter activity"/>
    <property type="evidence" value="ECO:0007669"/>
    <property type="project" value="TreeGrafter"/>
</dbReference>
<proteinExistence type="inferred from homology"/>
<reference evidence="6 7" key="1">
    <citation type="submission" date="2020-08" db="EMBL/GenBank/DDBJ databases">
        <title>Genomic Encyclopedia of Type Strains, Phase IV (KMG-IV): sequencing the most valuable type-strain genomes for metagenomic binning, comparative biology and taxonomic classification.</title>
        <authorList>
            <person name="Goeker M."/>
        </authorList>
    </citation>
    <scope>NUCLEOTIDE SEQUENCE [LARGE SCALE GENOMIC DNA]</scope>
    <source>
        <strain evidence="6 7">DSM 2461</strain>
    </source>
</reference>
<dbReference type="AlphaFoldDB" id="A0A841REP5"/>
<dbReference type="InterPro" id="IPR006143">
    <property type="entry name" value="RND_pump_MFP"/>
</dbReference>
<feature type="domain" description="CusB-like beta-barrel" evidence="4">
    <location>
        <begin position="290"/>
        <end position="361"/>
    </location>
</feature>
<dbReference type="Proteomes" id="UP000587760">
    <property type="component" value="Unassembled WGS sequence"/>
</dbReference>
<dbReference type="Gene3D" id="2.40.50.100">
    <property type="match status" value="1"/>
</dbReference>
<evidence type="ECO:0000313" key="7">
    <source>
        <dbReference type="Proteomes" id="UP000587760"/>
    </source>
</evidence>
<dbReference type="InterPro" id="IPR058792">
    <property type="entry name" value="Beta-barrel_RND_2"/>
</dbReference>
<dbReference type="Pfam" id="PF25989">
    <property type="entry name" value="YknX_C"/>
    <property type="match status" value="1"/>
</dbReference>
<evidence type="ECO:0000259" key="5">
    <source>
        <dbReference type="Pfam" id="PF25989"/>
    </source>
</evidence>
<comment type="caution">
    <text evidence="6">The sequence shown here is derived from an EMBL/GenBank/DDBJ whole genome shotgun (WGS) entry which is preliminary data.</text>
</comment>
<name>A0A841REP5_9SPIO</name>
<dbReference type="Gene3D" id="2.40.420.20">
    <property type="match status" value="1"/>
</dbReference>
<dbReference type="NCBIfam" id="TIGR01730">
    <property type="entry name" value="RND_mfp"/>
    <property type="match status" value="1"/>
</dbReference>
<dbReference type="SUPFAM" id="SSF111369">
    <property type="entry name" value="HlyD-like secretion proteins"/>
    <property type="match status" value="1"/>
</dbReference>
<dbReference type="EMBL" id="JACHGJ010000006">
    <property type="protein sequence ID" value="MBB6481309.1"/>
    <property type="molecule type" value="Genomic_DNA"/>
</dbReference>
<evidence type="ECO:0000256" key="3">
    <source>
        <dbReference type="SAM" id="SignalP"/>
    </source>
</evidence>
<evidence type="ECO:0000313" key="6">
    <source>
        <dbReference type="EMBL" id="MBB6481309.1"/>
    </source>
</evidence>
<dbReference type="InterPro" id="IPR058637">
    <property type="entry name" value="YknX-like_C"/>
</dbReference>
<dbReference type="PANTHER" id="PTHR30469">
    <property type="entry name" value="MULTIDRUG RESISTANCE PROTEIN MDTA"/>
    <property type="match status" value="1"/>
</dbReference>
<protein>
    <submittedName>
        <fullName evidence="6">RND family efflux transporter MFP subunit</fullName>
    </submittedName>
</protein>
<dbReference type="Gene3D" id="1.10.287.470">
    <property type="entry name" value="Helix hairpin bin"/>
    <property type="match status" value="1"/>
</dbReference>
<feature type="coiled-coil region" evidence="2">
    <location>
        <begin position="173"/>
        <end position="207"/>
    </location>
</feature>
<dbReference type="Gene3D" id="2.40.30.170">
    <property type="match status" value="1"/>
</dbReference>
<dbReference type="Pfam" id="PF25954">
    <property type="entry name" value="Beta-barrel_RND_2"/>
    <property type="match status" value="1"/>
</dbReference>
<keyword evidence="3" id="KW-0732">Signal</keyword>
<feature type="domain" description="YknX-like C-terminal permuted SH3-like" evidence="5">
    <location>
        <begin position="370"/>
        <end position="437"/>
    </location>
</feature>
<comment type="similarity">
    <text evidence="1">Belongs to the membrane fusion protein (MFP) (TC 8.A.1) family.</text>
</comment>
<gene>
    <name evidence="6" type="ORF">HNR50_002989</name>
</gene>
<keyword evidence="2" id="KW-0175">Coiled coil</keyword>
<dbReference type="PROSITE" id="PS51257">
    <property type="entry name" value="PROKAR_LIPOPROTEIN"/>
    <property type="match status" value="1"/>
</dbReference>